<reference evidence="12 13" key="1">
    <citation type="submission" date="2019-08" db="EMBL/GenBank/DDBJ databases">
        <authorList>
            <person name="Alioto T."/>
            <person name="Alioto T."/>
            <person name="Gomez Garrido J."/>
        </authorList>
    </citation>
    <scope>NUCLEOTIDE SEQUENCE [LARGE SCALE GENOMIC DNA]</scope>
</reference>
<evidence type="ECO:0000256" key="1">
    <source>
        <dbReference type="ARBA" id="ARBA00004401"/>
    </source>
</evidence>
<evidence type="ECO:0000259" key="10">
    <source>
        <dbReference type="Pfam" id="PF01433"/>
    </source>
</evidence>
<dbReference type="InterPro" id="IPR027268">
    <property type="entry name" value="Peptidase_M4/M1_CTD_sf"/>
</dbReference>
<dbReference type="PANTHER" id="PTHR11533:SF276">
    <property type="entry name" value="GLUTAMYL AMINOPEPTIDASE"/>
    <property type="match status" value="1"/>
</dbReference>
<evidence type="ECO:0000256" key="8">
    <source>
        <dbReference type="ARBA" id="ARBA00023157"/>
    </source>
</evidence>
<dbReference type="GO" id="GO:0005886">
    <property type="term" value="C:plasma membrane"/>
    <property type="evidence" value="ECO:0007669"/>
    <property type="project" value="UniProtKB-SubCell"/>
</dbReference>
<evidence type="ECO:0000313" key="13">
    <source>
        <dbReference type="Proteomes" id="UP000325440"/>
    </source>
</evidence>
<protein>
    <submittedName>
        <fullName evidence="12">ERAP1-like C-terminal domain,Peptidase M1, membrane alanine aminopeptidase, N-terminal</fullName>
    </submittedName>
</protein>
<comment type="subcellular location">
    <subcellularLocation>
        <location evidence="1">Cell membrane</location>
        <topology evidence="1">Single-pass type II membrane protein</topology>
    </subcellularLocation>
</comment>
<dbReference type="OrthoDB" id="510539at2759"/>
<evidence type="ECO:0000256" key="2">
    <source>
        <dbReference type="ARBA" id="ARBA00010136"/>
    </source>
</evidence>
<dbReference type="GO" id="GO:0008270">
    <property type="term" value="F:zinc ion binding"/>
    <property type="evidence" value="ECO:0007669"/>
    <property type="project" value="InterPro"/>
</dbReference>
<gene>
    <name evidence="12" type="ORF">CINCED_3A025697</name>
</gene>
<organism evidence="12 13">
    <name type="scientific">Cinara cedri</name>
    <dbReference type="NCBI Taxonomy" id="506608"/>
    <lineage>
        <taxon>Eukaryota</taxon>
        <taxon>Metazoa</taxon>
        <taxon>Ecdysozoa</taxon>
        <taxon>Arthropoda</taxon>
        <taxon>Hexapoda</taxon>
        <taxon>Insecta</taxon>
        <taxon>Pterygota</taxon>
        <taxon>Neoptera</taxon>
        <taxon>Paraneoptera</taxon>
        <taxon>Hemiptera</taxon>
        <taxon>Sternorrhyncha</taxon>
        <taxon>Aphidomorpha</taxon>
        <taxon>Aphidoidea</taxon>
        <taxon>Aphididae</taxon>
        <taxon>Lachninae</taxon>
        <taxon>Cinara</taxon>
    </lineage>
</organism>
<evidence type="ECO:0000256" key="4">
    <source>
        <dbReference type="ARBA" id="ARBA00022475"/>
    </source>
</evidence>
<dbReference type="Pfam" id="PF11838">
    <property type="entry name" value="ERAP1_C"/>
    <property type="match status" value="1"/>
</dbReference>
<keyword evidence="5" id="KW-0812">Transmembrane</keyword>
<accession>A0A5E4N3U1</accession>
<dbReference type="Gene3D" id="1.10.390.10">
    <property type="entry name" value="Neutral Protease Domain 2"/>
    <property type="match status" value="1"/>
</dbReference>
<dbReference type="FunFam" id="2.60.40.1910:FF:000003">
    <property type="entry name" value="Aminopeptidase"/>
    <property type="match status" value="1"/>
</dbReference>
<evidence type="ECO:0000256" key="6">
    <source>
        <dbReference type="ARBA" id="ARBA00022989"/>
    </source>
</evidence>
<dbReference type="InterPro" id="IPR050344">
    <property type="entry name" value="Peptidase_M1_aminopeptidases"/>
</dbReference>
<dbReference type="GO" id="GO:0006508">
    <property type="term" value="P:proteolysis"/>
    <property type="evidence" value="ECO:0007669"/>
    <property type="project" value="TreeGrafter"/>
</dbReference>
<sequence>MAWWTDIWLNEGFATFMSIKVIEVIHPDWDFDTMFLTYKLHVVLDKDSQINSHPIVQEVSNPQEIDSIFDIISYDKGASILRMLEGMLGAEVFRIGIRAYLNRYQFGNAQTDDLWYEIQTAFENVADIKKVMHTWTQQEGYPLVTATLDGTKLTLEQHRFLIDSSATYCVDSSPFKYRWEIPLTYVTSENDTVHKLWLCSDHSSVTVELPEIQWIKINYRQRGFYIVNYSKSNWCALSNLLQTNINAISAADRANLLYDAFSLAEAQYLTYDIPLEMTKYLVGECHFVPWTVANTRFFKLWYKLNGRCEYPQYEKYLRHLLGGIEDDVWNVPDVQTFSQSRYRLAVIKLGGLCGEPTYATKIHEMFKNFLYENIAINPDIEEDIYNYGIAYGDVNDWNKVWHLYLKEQDPDKKLLFLVALSYSRDTSLLIQYGKTGSYVLPQNFINLLGAMSENPLANSIAWDFIRCEWQFLLHYLSPSNIGLGYITISICGKFNTQQRLDEMKAFFKNYPDAGAAKSERETALETVVQNIDWLKRNEAFIIDWLKNNNH</sequence>
<dbReference type="GO" id="GO:0042277">
    <property type="term" value="F:peptide binding"/>
    <property type="evidence" value="ECO:0007669"/>
    <property type="project" value="TreeGrafter"/>
</dbReference>
<keyword evidence="6" id="KW-1133">Transmembrane helix</keyword>
<dbReference type="Pfam" id="PF01433">
    <property type="entry name" value="Peptidase_M1"/>
    <property type="match status" value="1"/>
</dbReference>
<evidence type="ECO:0000256" key="9">
    <source>
        <dbReference type="ARBA" id="ARBA00023180"/>
    </source>
</evidence>
<keyword evidence="13" id="KW-1185">Reference proteome</keyword>
<dbReference type="InterPro" id="IPR014782">
    <property type="entry name" value="Peptidase_M1_dom"/>
</dbReference>
<dbReference type="Gene3D" id="2.60.40.1910">
    <property type="match status" value="1"/>
</dbReference>
<dbReference type="SUPFAM" id="SSF55486">
    <property type="entry name" value="Metalloproteases ('zincins'), catalytic domain"/>
    <property type="match status" value="1"/>
</dbReference>
<dbReference type="EMBL" id="CABPRJ010001454">
    <property type="protein sequence ID" value="VVC37758.1"/>
    <property type="molecule type" value="Genomic_DNA"/>
</dbReference>
<evidence type="ECO:0000313" key="12">
    <source>
        <dbReference type="EMBL" id="VVC37758.1"/>
    </source>
</evidence>
<dbReference type="GO" id="GO:0005615">
    <property type="term" value="C:extracellular space"/>
    <property type="evidence" value="ECO:0007669"/>
    <property type="project" value="TreeGrafter"/>
</dbReference>
<dbReference type="AlphaFoldDB" id="A0A5E4N3U1"/>
<evidence type="ECO:0000256" key="5">
    <source>
        <dbReference type="ARBA" id="ARBA00022692"/>
    </source>
</evidence>
<feature type="domain" description="Peptidase M1 membrane alanine aminopeptidase" evidence="10">
    <location>
        <begin position="1"/>
        <end position="135"/>
    </location>
</feature>
<evidence type="ECO:0000259" key="11">
    <source>
        <dbReference type="Pfam" id="PF11838"/>
    </source>
</evidence>
<proteinExistence type="inferred from homology"/>
<comment type="similarity">
    <text evidence="2">Belongs to the peptidase M1 family.</text>
</comment>
<dbReference type="Gene3D" id="1.25.50.20">
    <property type="match status" value="1"/>
</dbReference>
<keyword evidence="3 12" id="KW-0031">Aminopeptidase</keyword>
<keyword evidence="4" id="KW-1003">Cell membrane</keyword>
<dbReference type="Proteomes" id="UP000325440">
    <property type="component" value="Unassembled WGS sequence"/>
</dbReference>
<name>A0A5E4N3U1_9HEMI</name>
<keyword evidence="9" id="KW-0325">Glycoprotein</keyword>
<evidence type="ECO:0000256" key="7">
    <source>
        <dbReference type="ARBA" id="ARBA00023136"/>
    </source>
</evidence>
<feature type="domain" description="ERAP1-like C-terminal" evidence="11">
    <location>
        <begin position="214"/>
        <end position="527"/>
    </location>
</feature>
<dbReference type="GO" id="GO:0070006">
    <property type="term" value="F:metalloaminopeptidase activity"/>
    <property type="evidence" value="ECO:0007669"/>
    <property type="project" value="TreeGrafter"/>
</dbReference>
<keyword evidence="3 12" id="KW-0378">Hydrolase</keyword>
<dbReference type="GO" id="GO:0043171">
    <property type="term" value="P:peptide catabolic process"/>
    <property type="evidence" value="ECO:0007669"/>
    <property type="project" value="TreeGrafter"/>
</dbReference>
<dbReference type="GO" id="GO:0005737">
    <property type="term" value="C:cytoplasm"/>
    <property type="evidence" value="ECO:0007669"/>
    <property type="project" value="TreeGrafter"/>
</dbReference>
<keyword evidence="7" id="KW-0472">Membrane</keyword>
<dbReference type="PANTHER" id="PTHR11533">
    <property type="entry name" value="PROTEASE M1 ZINC METALLOPROTEASE"/>
    <property type="match status" value="1"/>
</dbReference>
<evidence type="ECO:0000256" key="3">
    <source>
        <dbReference type="ARBA" id="ARBA00022438"/>
    </source>
</evidence>
<keyword evidence="3 12" id="KW-0645">Protease</keyword>
<keyword evidence="8" id="KW-1015">Disulfide bond</keyword>
<dbReference type="InterPro" id="IPR024571">
    <property type="entry name" value="ERAP1-like_C_dom"/>
</dbReference>